<dbReference type="AlphaFoldDB" id="A0A974A562"/>
<dbReference type="GO" id="GO:0004176">
    <property type="term" value="F:ATP-dependent peptidase activity"/>
    <property type="evidence" value="ECO:0007669"/>
    <property type="project" value="InterPro"/>
</dbReference>
<dbReference type="SUPFAM" id="SSF140990">
    <property type="entry name" value="FtsH protease domain-like"/>
    <property type="match status" value="1"/>
</dbReference>
<proteinExistence type="predicted"/>
<sequence>MKTARRQQIIAHHEAGHAVVARLLKVGVGLATLKPISGDDPAVLTVSAAHLDPDNVIACQKDAMVAIAGPLAQHRYHPHKSTDIARRWRERPFYMEGSDCHTAMSFVARMYLLQNGQTVGTGPLAIDFDDEQGQAYEQLLDETMAQTRKLIEAHWDAIKRVAAALLAEPALTEADVDALIADRA</sequence>
<dbReference type="GO" id="GO:0004222">
    <property type="term" value="F:metalloendopeptidase activity"/>
    <property type="evidence" value="ECO:0007669"/>
    <property type="project" value="InterPro"/>
</dbReference>
<dbReference type="RefSeq" id="WP_176399257.1">
    <property type="nucleotide sequence ID" value="NZ_CP088288.1"/>
</dbReference>
<dbReference type="GO" id="GO:0005524">
    <property type="term" value="F:ATP binding"/>
    <property type="evidence" value="ECO:0007669"/>
    <property type="project" value="InterPro"/>
</dbReference>
<protein>
    <submittedName>
        <fullName evidence="1">M50 family metallopeptidase</fullName>
    </submittedName>
</protein>
<dbReference type="Gene3D" id="1.20.58.760">
    <property type="entry name" value="Peptidase M41"/>
    <property type="match status" value="1"/>
</dbReference>
<reference evidence="1" key="1">
    <citation type="submission" date="2020-06" db="EMBL/GenBank/DDBJ databases">
        <title>Whole Genome Sequence of Bradyrhizobium sp. Strain 1S1.</title>
        <authorList>
            <person name="Bromfield E.S.P."/>
            <person name="Cloutier S."/>
        </authorList>
    </citation>
    <scope>NUCLEOTIDE SEQUENCE [LARGE SCALE GENOMIC DNA]</scope>
    <source>
        <strain evidence="1">1S1</strain>
    </source>
</reference>
<dbReference type="EMBL" id="JAAOLE020000001">
    <property type="protein sequence ID" value="NVI48029.1"/>
    <property type="molecule type" value="Genomic_DNA"/>
</dbReference>
<dbReference type="GO" id="GO:0006508">
    <property type="term" value="P:proteolysis"/>
    <property type="evidence" value="ECO:0007669"/>
    <property type="project" value="InterPro"/>
</dbReference>
<accession>A0A974A562</accession>
<organism evidence="1">
    <name type="scientific">Bradyrhizobium septentrionale</name>
    <dbReference type="NCBI Taxonomy" id="1404411"/>
    <lineage>
        <taxon>Bacteria</taxon>
        <taxon>Pseudomonadati</taxon>
        <taxon>Pseudomonadota</taxon>
        <taxon>Alphaproteobacteria</taxon>
        <taxon>Hyphomicrobiales</taxon>
        <taxon>Nitrobacteraceae</taxon>
        <taxon>Bradyrhizobium</taxon>
    </lineage>
</organism>
<gene>
    <name evidence="1" type="ORF">HAP48_034760</name>
</gene>
<comment type="caution">
    <text evidence="1">The sequence shown here is derived from an EMBL/GenBank/DDBJ whole genome shotgun (WGS) entry which is preliminary data.</text>
</comment>
<dbReference type="InterPro" id="IPR037219">
    <property type="entry name" value="Peptidase_M41-like"/>
</dbReference>
<dbReference type="CDD" id="cd05709">
    <property type="entry name" value="S2P-M50"/>
    <property type="match status" value="1"/>
</dbReference>
<evidence type="ECO:0000313" key="1">
    <source>
        <dbReference type="EMBL" id="NVI48029.1"/>
    </source>
</evidence>
<name>A0A974A562_9BRAD</name>